<dbReference type="PANTHER" id="PTHR33112:SF1">
    <property type="entry name" value="HETEROKARYON INCOMPATIBILITY DOMAIN-CONTAINING PROTEIN"/>
    <property type="match status" value="1"/>
</dbReference>
<name>A0A0J9UZ04_FUSO4</name>
<reference evidence="2" key="1">
    <citation type="submission" date="2007-04" db="EMBL/GenBank/DDBJ databases">
        <authorList>
            <consortium name="The Broad Institute Genome Sequencing Platform"/>
            <person name="Birren B."/>
            <person name="Lander E."/>
            <person name="Galagan J."/>
            <person name="Nusbaum C."/>
            <person name="Devon K."/>
            <person name="Ma L.-J."/>
            <person name="Jaffe D."/>
            <person name="Butler J."/>
            <person name="Alvarez P."/>
            <person name="Gnerre S."/>
            <person name="Grabherr M."/>
            <person name="Kleber M."/>
            <person name="Mauceli E."/>
            <person name="Brockman W."/>
            <person name="MacCallum I.A."/>
            <person name="Young S."/>
            <person name="LaButti K."/>
            <person name="DeCaprio D."/>
            <person name="Crawford M."/>
            <person name="Koehrsen M."/>
            <person name="Engels R."/>
            <person name="Montgomery P."/>
            <person name="Pearson M."/>
            <person name="Howarth C."/>
            <person name="Larson L."/>
            <person name="White J."/>
            <person name="O'Leary S."/>
            <person name="Kodira C."/>
            <person name="Zeng Q."/>
            <person name="Yandava C."/>
            <person name="Alvarado L."/>
            <person name="Kistler C."/>
            <person name="Shim W.-B."/>
            <person name="Kang S."/>
            <person name="Woloshuk C."/>
        </authorList>
    </citation>
    <scope>NUCLEOTIDE SEQUENCE</scope>
    <source>
        <strain evidence="2">4287</strain>
    </source>
</reference>
<dbReference type="InterPro" id="IPR010730">
    <property type="entry name" value="HET"/>
</dbReference>
<organism evidence="2 3">
    <name type="scientific">Fusarium oxysporum f. sp. lycopersici (strain 4287 / CBS 123668 / FGSC 9935 / NRRL 34936)</name>
    <name type="common">Fusarium vascular wilt of tomato</name>
    <dbReference type="NCBI Taxonomy" id="426428"/>
    <lineage>
        <taxon>Eukaryota</taxon>
        <taxon>Fungi</taxon>
        <taxon>Dikarya</taxon>
        <taxon>Ascomycota</taxon>
        <taxon>Pezizomycotina</taxon>
        <taxon>Sordariomycetes</taxon>
        <taxon>Hypocreomycetidae</taxon>
        <taxon>Hypocreales</taxon>
        <taxon>Nectriaceae</taxon>
        <taxon>Fusarium</taxon>
        <taxon>Fusarium oxysporum species complex</taxon>
    </lineage>
</organism>
<sequence>MELNDILPSTTLEILEDMSNKKRSTDYVLANHVEPARKKARNLTISQLSNMLDLNSTLHTSNKQDVVCSRCASIDFRTAFKTRSTQPGGRCISKLDHLTMVPSSATCPICCFLVDMRPKLTHSTKPACASFCLHAFSNIRTFALNRDSSVTDIPNIEDTTCLAVIRSDDCQSKGSWKEIQKTARETGYICSLDPMASSSRGIQARHINPHRIDFDIVRSWLNFCSKYHRKACSPVIEGDAISLRVIDCKGERLFPIIPAPKACKYVALSYVWGPPDSHEPLRSLHDSHINAESIPKVIKDAISVTKELNFEYLWVDRYCIPQDAQEKHEQIRRMDRVYAGAYLTIIAAAGDGPSFGLPGVLGTPRIPQKLTQTGSLCLVTTLKDSHHLIKDSVWATRGWTYQEGLLSKKRLVFTDHQVYFECCGMHCCEAISKPLEILHTKNKNKFRHSISPGYFPFRVTGLHPKDVIPCIEEYSTRRLTYDSDTLNAMLGTLETFRKSCVPWPFSHHWGVPILPVPPGRPSVEGLFFGFSWYHLQPARRRVQFPSYSWAGWEGEMKYLSYARYMDYFRAEKPYLHVQIESQNGTFMGWDEYQRRPAIGLLGLAHGILIRAKVLRFRVRRAQPSEQYSTEYIAELPFAKPRSKESVPLYAPIHLSKDPKSNPDFAHKLETETWEGILLGPIKGHWNGGFSLPAILVVERCEETAERVGLFGELKDTYLYSWYPGDEISTKEISLI</sequence>
<evidence type="ECO:0000313" key="3">
    <source>
        <dbReference type="Proteomes" id="UP000009097"/>
    </source>
</evidence>
<protein>
    <recommendedName>
        <fullName evidence="1">Heterokaryon incompatibility domain-containing protein</fullName>
    </recommendedName>
</protein>
<dbReference type="PANTHER" id="PTHR33112">
    <property type="entry name" value="DOMAIN PROTEIN, PUTATIVE-RELATED"/>
    <property type="match status" value="1"/>
</dbReference>
<dbReference type="OrthoDB" id="5428863at2759"/>
<dbReference type="GeneID" id="28960033"/>
<dbReference type="VEuPathDB" id="FungiDB:FOXG_19327"/>
<dbReference type="Proteomes" id="UP000009097">
    <property type="component" value="Unassembled WGS sequence"/>
</dbReference>
<dbReference type="RefSeq" id="XP_018242604.1">
    <property type="nucleotide sequence ID" value="XM_018399539.1"/>
</dbReference>
<evidence type="ECO:0000313" key="2">
    <source>
        <dbReference type="EMBL" id="KNB04559.1"/>
    </source>
</evidence>
<dbReference type="KEGG" id="fox:FOXG_19327"/>
<proteinExistence type="predicted"/>
<dbReference type="EMBL" id="DS231702">
    <property type="protein sequence ID" value="KNB04559.1"/>
    <property type="molecule type" value="Genomic_DNA"/>
</dbReference>
<dbReference type="AlphaFoldDB" id="A0A0J9UZ04"/>
<dbReference type="Pfam" id="PF06985">
    <property type="entry name" value="HET"/>
    <property type="match status" value="1"/>
</dbReference>
<evidence type="ECO:0000259" key="1">
    <source>
        <dbReference type="Pfam" id="PF06985"/>
    </source>
</evidence>
<accession>A0A0J9UZ04</accession>
<reference evidence="2" key="2">
    <citation type="journal article" date="2010" name="Nature">
        <title>Comparative genomics reveals mobile pathogenicity chromosomes in Fusarium.</title>
        <authorList>
            <person name="Ma L.J."/>
            <person name="van der Does H.C."/>
            <person name="Borkovich K.A."/>
            <person name="Coleman J.J."/>
            <person name="Daboussi M.J."/>
            <person name="Di Pietro A."/>
            <person name="Dufresne M."/>
            <person name="Freitag M."/>
            <person name="Grabherr M."/>
            <person name="Henrissat B."/>
            <person name="Houterman P.M."/>
            <person name="Kang S."/>
            <person name="Shim W.B."/>
            <person name="Woloshuk C."/>
            <person name="Xie X."/>
            <person name="Xu J.R."/>
            <person name="Antoniw J."/>
            <person name="Baker S.E."/>
            <person name="Bluhm B.H."/>
            <person name="Breakspear A."/>
            <person name="Brown D.W."/>
            <person name="Butchko R.A."/>
            <person name="Chapman S."/>
            <person name="Coulson R."/>
            <person name="Coutinho P.M."/>
            <person name="Danchin E.G."/>
            <person name="Diener A."/>
            <person name="Gale L.R."/>
            <person name="Gardiner D.M."/>
            <person name="Goff S."/>
            <person name="Hammond-Kosack K.E."/>
            <person name="Hilburn K."/>
            <person name="Hua-Van A."/>
            <person name="Jonkers W."/>
            <person name="Kazan K."/>
            <person name="Kodira C.D."/>
            <person name="Koehrsen M."/>
            <person name="Kumar L."/>
            <person name="Lee Y.H."/>
            <person name="Li L."/>
            <person name="Manners J.M."/>
            <person name="Miranda-Saavedra D."/>
            <person name="Mukherjee M."/>
            <person name="Park G."/>
            <person name="Park J."/>
            <person name="Park S.Y."/>
            <person name="Proctor R.H."/>
            <person name="Regev A."/>
            <person name="Ruiz-Roldan M.C."/>
            <person name="Sain D."/>
            <person name="Sakthikumar S."/>
            <person name="Sykes S."/>
            <person name="Schwartz D.C."/>
            <person name="Turgeon B.G."/>
            <person name="Wapinski I."/>
            <person name="Yoder O."/>
            <person name="Young S."/>
            <person name="Zeng Q."/>
            <person name="Zhou S."/>
            <person name="Galagan J."/>
            <person name="Cuomo C.A."/>
            <person name="Kistler H.C."/>
            <person name="Rep M."/>
        </authorList>
    </citation>
    <scope>NUCLEOTIDE SEQUENCE [LARGE SCALE GENOMIC DNA]</scope>
    <source>
        <strain evidence="2">4287</strain>
    </source>
</reference>
<feature type="domain" description="Heterokaryon incompatibility" evidence="1">
    <location>
        <begin position="265"/>
        <end position="403"/>
    </location>
</feature>
<gene>
    <name evidence="2" type="ORF">FOXG_19327</name>
</gene>